<dbReference type="InterPro" id="IPR036108">
    <property type="entry name" value="4pyrrol_syn_uPrphyn_synt_sf"/>
</dbReference>
<comment type="caution">
    <text evidence="2">The sequence shown here is derived from an EMBL/GenBank/DDBJ whole genome shotgun (WGS) entry which is preliminary data.</text>
</comment>
<protein>
    <submittedName>
        <fullName evidence="2">Uroporphyrinogen-III synthase</fullName>
        <ecNumber evidence="2">4.2.1.75</ecNumber>
    </submittedName>
</protein>
<dbReference type="RefSeq" id="WP_183317858.1">
    <property type="nucleotide sequence ID" value="NZ_JACIEN010000006.1"/>
</dbReference>
<gene>
    <name evidence="2" type="ORF">GGR16_004176</name>
</gene>
<dbReference type="SUPFAM" id="SSF69618">
    <property type="entry name" value="HemD-like"/>
    <property type="match status" value="1"/>
</dbReference>
<dbReference type="GO" id="GO:0004852">
    <property type="term" value="F:uroporphyrinogen-III synthase activity"/>
    <property type="evidence" value="ECO:0007669"/>
    <property type="project" value="UniProtKB-EC"/>
</dbReference>
<accession>A0A840C6S4</accession>
<proteinExistence type="predicted"/>
<dbReference type="EC" id="4.2.1.75" evidence="2"/>
<dbReference type="Pfam" id="PF02602">
    <property type="entry name" value="HEM4"/>
    <property type="match status" value="1"/>
</dbReference>
<dbReference type="GO" id="GO:0033014">
    <property type="term" value="P:tetrapyrrole biosynthetic process"/>
    <property type="evidence" value="ECO:0007669"/>
    <property type="project" value="InterPro"/>
</dbReference>
<sequence>MAGVLVLRPERAARRTARRLGERGHAVVVAPLLTIHSTGEPRPAGAFDGVVVTSPNAFEALGEGDVAALAALPLLAVGERTGEVARQAGFAAVTAAAGDRIALATLAPSVFASGARLLLVLGRDHKADTPALLAATGFAVVPWMAYVAEAEQSLPPAVVAALGGGTLAVALHYSRRSAALALALAERAGCGEAFRALRHLCLSEDVAAPLRAAGVRDVVAAATPHEDALLALLPAHGDR</sequence>
<dbReference type="InterPro" id="IPR003754">
    <property type="entry name" value="4pyrrol_synth_uPrphyn_synth"/>
</dbReference>
<evidence type="ECO:0000313" key="2">
    <source>
        <dbReference type="EMBL" id="MBB4019129.1"/>
    </source>
</evidence>
<dbReference type="EMBL" id="JACIEN010000006">
    <property type="protein sequence ID" value="MBB4019129.1"/>
    <property type="molecule type" value="Genomic_DNA"/>
</dbReference>
<name>A0A840C6S4_9HYPH</name>
<keyword evidence="3" id="KW-1185">Reference proteome</keyword>
<dbReference type="Gene3D" id="3.40.50.10090">
    <property type="match status" value="2"/>
</dbReference>
<keyword evidence="2" id="KW-0456">Lyase</keyword>
<evidence type="ECO:0000313" key="3">
    <source>
        <dbReference type="Proteomes" id="UP000577362"/>
    </source>
</evidence>
<reference evidence="2 3" key="1">
    <citation type="submission" date="2020-08" db="EMBL/GenBank/DDBJ databases">
        <title>Genomic Encyclopedia of Type Strains, Phase IV (KMG-IV): sequencing the most valuable type-strain genomes for metagenomic binning, comparative biology and taxonomic classification.</title>
        <authorList>
            <person name="Goeker M."/>
        </authorList>
    </citation>
    <scope>NUCLEOTIDE SEQUENCE [LARGE SCALE GENOMIC DNA]</scope>
    <source>
        <strain evidence="2 3">DSM 103737</strain>
    </source>
</reference>
<organism evidence="2 3">
    <name type="scientific">Chelatococcus caeni</name>
    <dbReference type="NCBI Taxonomy" id="1348468"/>
    <lineage>
        <taxon>Bacteria</taxon>
        <taxon>Pseudomonadati</taxon>
        <taxon>Pseudomonadota</taxon>
        <taxon>Alphaproteobacteria</taxon>
        <taxon>Hyphomicrobiales</taxon>
        <taxon>Chelatococcaceae</taxon>
        <taxon>Chelatococcus</taxon>
    </lineage>
</organism>
<feature type="domain" description="Tetrapyrrole biosynthesis uroporphyrinogen III synthase" evidence="1">
    <location>
        <begin position="15"/>
        <end position="230"/>
    </location>
</feature>
<dbReference type="Proteomes" id="UP000577362">
    <property type="component" value="Unassembled WGS sequence"/>
</dbReference>
<evidence type="ECO:0000259" key="1">
    <source>
        <dbReference type="Pfam" id="PF02602"/>
    </source>
</evidence>
<dbReference type="AlphaFoldDB" id="A0A840C6S4"/>